<evidence type="ECO:0000256" key="1">
    <source>
        <dbReference type="SAM" id="Phobius"/>
    </source>
</evidence>
<dbReference type="EMBL" id="JARIHO010000103">
    <property type="protein sequence ID" value="KAJ7303693.1"/>
    <property type="molecule type" value="Genomic_DNA"/>
</dbReference>
<evidence type="ECO:0000313" key="3">
    <source>
        <dbReference type="Proteomes" id="UP001218218"/>
    </source>
</evidence>
<protein>
    <submittedName>
        <fullName evidence="2">Uncharacterized protein</fullName>
    </submittedName>
</protein>
<proteinExistence type="predicted"/>
<sequence>MYIMSVISFYSSLGIENFPFYCLVASGTLGAILIGWKSSKHRQIYLLERNVQTFEISSPIQAFHFATFLLRLRDNQKELKEQVQEKLNDNLDTKRLTEWTKSAQIAEFEATHAEATLAAEGNTTATSAVILRA</sequence>
<evidence type="ECO:0000313" key="2">
    <source>
        <dbReference type="EMBL" id="KAJ7303693.1"/>
    </source>
</evidence>
<dbReference type="Proteomes" id="UP001218218">
    <property type="component" value="Unassembled WGS sequence"/>
</dbReference>
<keyword evidence="1" id="KW-0812">Transmembrane</keyword>
<feature type="transmembrane region" description="Helical" evidence="1">
    <location>
        <begin position="18"/>
        <end position="36"/>
    </location>
</feature>
<accession>A0AAD6Z1Y5</accession>
<name>A0AAD6Z1Y5_9AGAR</name>
<comment type="caution">
    <text evidence="2">The sequence shown here is derived from an EMBL/GenBank/DDBJ whole genome shotgun (WGS) entry which is preliminary data.</text>
</comment>
<gene>
    <name evidence="2" type="ORF">DFH08DRAFT_721927</name>
</gene>
<organism evidence="2 3">
    <name type="scientific">Mycena albidolilacea</name>
    <dbReference type="NCBI Taxonomy" id="1033008"/>
    <lineage>
        <taxon>Eukaryota</taxon>
        <taxon>Fungi</taxon>
        <taxon>Dikarya</taxon>
        <taxon>Basidiomycota</taxon>
        <taxon>Agaricomycotina</taxon>
        <taxon>Agaricomycetes</taxon>
        <taxon>Agaricomycetidae</taxon>
        <taxon>Agaricales</taxon>
        <taxon>Marasmiineae</taxon>
        <taxon>Mycenaceae</taxon>
        <taxon>Mycena</taxon>
    </lineage>
</organism>
<keyword evidence="3" id="KW-1185">Reference proteome</keyword>
<keyword evidence="1" id="KW-0472">Membrane</keyword>
<reference evidence="2" key="1">
    <citation type="submission" date="2023-03" db="EMBL/GenBank/DDBJ databases">
        <title>Massive genome expansion in bonnet fungi (Mycena s.s.) driven by repeated elements and novel gene families across ecological guilds.</title>
        <authorList>
            <consortium name="Lawrence Berkeley National Laboratory"/>
            <person name="Harder C.B."/>
            <person name="Miyauchi S."/>
            <person name="Viragh M."/>
            <person name="Kuo A."/>
            <person name="Thoen E."/>
            <person name="Andreopoulos B."/>
            <person name="Lu D."/>
            <person name="Skrede I."/>
            <person name="Drula E."/>
            <person name="Henrissat B."/>
            <person name="Morin E."/>
            <person name="Kohler A."/>
            <person name="Barry K."/>
            <person name="LaButti K."/>
            <person name="Morin E."/>
            <person name="Salamov A."/>
            <person name="Lipzen A."/>
            <person name="Mereny Z."/>
            <person name="Hegedus B."/>
            <person name="Baldrian P."/>
            <person name="Stursova M."/>
            <person name="Weitz H."/>
            <person name="Taylor A."/>
            <person name="Grigoriev I.V."/>
            <person name="Nagy L.G."/>
            <person name="Martin F."/>
            <person name="Kauserud H."/>
        </authorList>
    </citation>
    <scope>NUCLEOTIDE SEQUENCE</scope>
    <source>
        <strain evidence="2">CBHHK002</strain>
    </source>
</reference>
<dbReference type="AlphaFoldDB" id="A0AAD6Z1Y5"/>
<keyword evidence="1" id="KW-1133">Transmembrane helix</keyword>